<dbReference type="Gene3D" id="1.10.260.40">
    <property type="entry name" value="lambda repressor-like DNA-binding domains"/>
    <property type="match status" value="1"/>
</dbReference>
<dbReference type="EMBL" id="LLXU01000062">
    <property type="protein sequence ID" value="KRG45567.1"/>
    <property type="molecule type" value="Genomic_DNA"/>
</dbReference>
<evidence type="ECO:0000313" key="2">
    <source>
        <dbReference type="EMBL" id="KRG45567.1"/>
    </source>
</evidence>
<keyword evidence="3" id="KW-1185">Reference proteome</keyword>
<sequence length="204" mass="23003">MPLGIFPANQLKPKGIFFDHECLPIGIHWRQVPRDAAMPRSTSATDLTALARLRLDETGTHLRELPARTRAIPAGGWIAAIREALGMSVQDFAHRLRITRASAAKLEASEQRGTVQLDTLQRAAAALDCDLVYALVPRRGLQEMVDTRRVEILMSMHERTRQHMRLEAQEPSVAYTTRDLLREAERCVPDRALWKPDDTEHGGR</sequence>
<dbReference type="Pfam" id="PF01381">
    <property type="entry name" value="HTH_3"/>
    <property type="match status" value="1"/>
</dbReference>
<dbReference type="Proteomes" id="UP000051802">
    <property type="component" value="Unassembled WGS sequence"/>
</dbReference>
<dbReference type="InterPro" id="IPR010982">
    <property type="entry name" value="Lambda_DNA-bd_dom_sf"/>
</dbReference>
<evidence type="ECO:0000259" key="1">
    <source>
        <dbReference type="PROSITE" id="PS50943"/>
    </source>
</evidence>
<dbReference type="PROSITE" id="PS50943">
    <property type="entry name" value="HTH_CROC1"/>
    <property type="match status" value="1"/>
</dbReference>
<gene>
    <name evidence="2" type="ORF">ARC20_07530</name>
</gene>
<dbReference type="AlphaFoldDB" id="A0A0R0AKA8"/>
<dbReference type="GO" id="GO:0003677">
    <property type="term" value="F:DNA binding"/>
    <property type="evidence" value="ECO:0007669"/>
    <property type="project" value="InterPro"/>
</dbReference>
<protein>
    <recommendedName>
        <fullName evidence="1">HTH cro/C1-type domain-containing protein</fullName>
    </recommendedName>
</protein>
<dbReference type="SMART" id="SM00530">
    <property type="entry name" value="HTH_XRE"/>
    <property type="match status" value="1"/>
</dbReference>
<dbReference type="STRING" id="676599.ARC20_07530"/>
<dbReference type="CDD" id="cd00093">
    <property type="entry name" value="HTH_XRE"/>
    <property type="match status" value="1"/>
</dbReference>
<feature type="domain" description="HTH cro/C1-type" evidence="1">
    <location>
        <begin position="78"/>
        <end position="134"/>
    </location>
</feature>
<organism evidence="2 3">
    <name type="scientific">Stenotrophomonas panacihumi</name>
    <dbReference type="NCBI Taxonomy" id="676599"/>
    <lineage>
        <taxon>Bacteria</taxon>
        <taxon>Pseudomonadati</taxon>
        <taxon>Pseudomonadota</taxon>
        <taxon>Gammaproteobacteria</taxon>
        <taxon>Lysobacterales</taxon>
        <taxon>Lysobacteraceae</taxon>
        <taxon>Stenotrophomonas</taxon>
    </lineage>
</organism>
<proteinExistence type="predicted"/>
<dbReference type="InterPro" id="IPR001387">
    <property type="entry name" value="Cro/C1-type_HTH"/>
</dbReference>
<comment type="caution">
    <text evidence="2">The sequence shown here is derived from an EMBL/GenBank/DDBJ whole genome shotgun (WGS) entry which is preliminary data.</text>
</comment>
<dbReference type="RefSeq" id="WP_057645956.1">
    <property type="nucleotide sequence ID" value="NZ_LLXU01000062.1"/>
</dbReference>
<evidence type="ECO:0000313" key="3">
    <source>
        <dbReference type="Proteomes" id="UP000051802"/>
    </source>
</evidence>
<dbReference type="SUPFAM" id="SSF47413">
    <property type="entry name" value="lambda repressor-like DNA-binding domains"/>
    <property type="match status" value="1"/>
</dbReference>
<reference evidence="2 3" key="1">
    <citation type="submission" date="2015-10" db="EMBL/GenBank/DDBJ databases">
        <title>Genome sequencing and analysis of members of genus Stenotrophomonas.</title>
        <authorList>
            <person name="Patil P.P."/>
            <person name="Midha S."/>
            <person name="Patil P.B."/>
        </authorList>
    </citation>
    <scope>NUCLEOTIDE SEQUENCE [LARGE SCALE GENOMIC DNA]</scope>
    <source>
        <strain evidence="2 3">JCM 16536</strain>
    </source>
</reference>
<name>A0A0R0AKA8_9GAMM</name>
<accession>A0A0R0AKA8</accession>